<keyword evidence="4" id="KW-0410">Iron transport</keyword>
<evidence type="ECO:0000256" key="1">
    <source>
        <dbReference type="ARBA" id="ARBA00004651"/>
    </source>
</evidence>
<dbReference type="SUPFAM" id="SSF52540">
    <property type="entry name" value="P-loop containing nucleoside triphosphate hydrolases"/>
    <property type="match status" value="1"/>
</dbReference>
<evidence type="ECO:0000259" key="16">
    <source>
        <dbReference type="PROSITE" id="PS51711"/>
    </source>
</evidence>
<evidence type="ECO:0000256" key="15">
    <source>
        <dbReference type="SAM" id="Phobius"/>
    </source>
</evidence>
<accession>A0A150JAV7</accession>
<dbReference type="Proteomes" id="UP000092420">
    <property type="component" value="Unassembled WGS sequence"/>
</dbReference>
<feature type="transmembrane region" description="Helical" evidence="15">
    <location>
        <begin position="579"/>
        <end position="599"/>
    </location>
</feature>
<dbReference type="GO" id="GO:0005886">
    <property type="term" value="C:plasma membrane"/>
    <property type="evidence" value="ECO:0007669"/>
    <property type="project" value="UniProtKB-SubCell"/>
</dbReference>
<evidence type="ECO:0000256" key="5">
    <source>
        <dbReference type="ARBA" id="ARBA00022692"/>
    </source>
</evidence>
<dbReference type="PANTHER" id="PTHR43185">
    <property type="entry name" value="FERROUS IRON TRANSPORT PROTEIN B"/>
    <property type="match status" value="1"/>
</dbReference>
<keyword evidence="9" id="KW-0406">Ion transport</keyword>
<dbReference type="InterPro" id="IPR003373">
    <property type="entry name" value="Fe2_transport_prot-B"/>
</dbReference>
<dbReference type="PANTHER" id="PTHR43185:SF1">
    <property type="entry name" value="FE(2+) TRANSPORTER FEOB"/>
    <property type="match status" value="1"/>
</dbReference>
<feature type="transmembrane region" description="Helical" evidence="15">
    <location>
        <begin position="445"/>
        <end position="463"/>
    </location>
</feature>
<keyword evidence="8" id="KW-0408">Iron</keyword>
<feature type="domain" description="FeoB-type G" evidence="16">
    <location>
        <begin position="2"/>
        <end position="164"/>
    </location>
</feature>
<dbReference type="Pfam" id="PF07670">
    <property type="entry name" value="Gate"/>
    <property type="match status" value="2"/>
</dbReference>
<dbReference type="PROSITE" id="PS51711">
    <property type="entry name" value="G_FEOB"/>
    <property type="match status" value="1"/>
</dbReference>
<organism evidence="17 19">
    <name type="scientific">Candidatus Methanofastidiosum methylothiophilum</name>
    <dbReference type="NCBI Taxonomy" id="1705564"/>
    <lineage>
        <taxon>Archaea</taxon>
        <taxon>Methanobacteriati</taxon>
        <taxon>Methanobacteriota</taxon>
        <taxon>Stenosarchaea group</taxon>
        <taxon>Candidatus Methanofastidiosia</taxon>
        <taxon>Candidatus Methanofastidiosales</taxon>
        <taxon>Candidatus Methanofastidiosaceae</taxon>
        <taxon>Candidatus Methanofastidiosum</taxon>
    </lineage>
</organism>
<evidence type="ECO:0000256" key="2">
    <source>
        <dbReference type="ARBA" id="ARBA00022448"/>
    </source>
</evidence>
<feature type="binding site" evidence="13">
    <location>
        <begin position="34"/>
        <end position="38"/>
    </location>
    <ligand>
        <name>GTP</name>
        <dbReference type="ChEBI" id="CHEBI:37565"/>
        <label>1</label>
    </ligand>
</feature>
<dbReference type="InterPro" id="IPR011640">
    <property type="entry name" value="Fe2_transport_prot_B_C"/>
</dbReference>
<feature type="binding site" evidence="13">
    <location>
        <begin position="55"/>
        <end position="58"/>
    </location>
    <ligand>
        <name>GTP</name>
        <dbReference type="ChEBI" id="CHEBI:37565"/>
        <label>1</label>
    </ligand>
</feature>
<feature type="transmembrane region" description="Helical" evidence="15">
    <location>
        <begin position="273"/>
        <end position="296"/>
    </location>
</feature>
<dbReference type="PATRIC" id="fig|1706435.3.peg.843"/>
<feature type="transmembrane region" description="Helical" evidence="15">
    <location>
        <begin position="505"/>
        <end position="528"/>
    </location>
</feature>
<comment type="subcellular location">
    <subcellularLocation>
        <location evidence="1">Cell membrane</location>
        <topology evidence="1">Multi-pass membrane protein</topology>
    </subcellularLocation>
</comment>
<feature type="transmembrane region" description="Helical" evidence="15">
    <location>
        <begin position="333"/>
        <end position="361"/>
    </location>
</feature>
<evidence type="ECO:0000313" key="19">
    <source>
        <dbReference type="Proteomes" id="UP000092420"/>
    </source>
</evidence>
<dbReference type="GO" id="GO:0015093">
    <property type="term" value="F:ferrous iron transmembrane transporter activity"/>
    <property type="evidence" value="ECO:0007669"/>
    <property type="project" value="UniProtKB-UniRule"/>
</dbReference>
<dbReference type="InterPro" id="IPR030389">
    <property type="entry name" value="G_FEOB_dom"/>
</dbReference>
<feature type="transmembrane region" description="Helical" evidence="15">
    <location>
        <begin position="415"/>
        <end position="439"/>
    </location>
</feature>
<evidence type="ECO:0000313" key="17">
    <source>
        <dbReference type="EMBL" id="KYC54208.1"/>
    </source>
</evidence>
<feature type="transmembrane region" description="Helical" evidence="15">
    <location>
        <begin position="381"/>
        <end position="403"/>
    </location>
</feature>
<feature type="binding site" evidence="14">
    <location>
        <position position="24"/>
    </location>
    <ligand>
        <name>Mg(2+)</name>
        <dbReference type="ChEBI" id="CHEBI:18420"/>
        <label>2</label>
    </ligand>
</feature>
<gene>
    <name evidence="17" type="ORF">AN188_01217</name>
    <name evidence="18" type="ORF">APG09_00848</name>
</gene>
<keyword evidence="7 15" id="KW-1133">Transmembrane helix</keyword>
<dbReference type="NCBIfam" id="TIGR00437">
    <property type="entry name" value="feoB"/>
    <property type="match status" value="1"/>
</dbReference>
<evidence type="ECO:0000256" key="6">
    <source>
        <dbReference type="ARBA" id="ARBA00022741"/>
    </source>
</evidence>
<reference evidence="17 19" key="1">
    <citation type="journal article" date="2016" name="ISME J.">
        <title>Chasing the elusive Euryarchaeota class WSA2: genomes reveal a uniquely fastidious methyl-reducing methanogen.</title>
        <authorList>
            <person name="Nobu M.K."/>
            <person name="Narihiro T."/>
            <person name="Kuroda K."/>
            <person name="Mei R."/>
            <person name="Liu W.T."/>
        </authorList>
    </citation>
    <scope>NUCLEOTIDE SEQUENCE [LARGE SCALE GENOMIC DNA]</scope>
    <source>
        <strain evidence="17">ADurb1013_Bin02101</strain>
        <strain evidence="18">ADurb1213_Bin02801</strain>
    </source>
</reference>
<feature type="transmembrane region" description="Helical" evidence="15">
    <location>
        <begin position="606"/>
        <end position="629"/>
    </location>
</feature>
<evidence type="ECO:0000313" key="18">
    <source>
        <dbReference type="EMBL" id="KYC57822.1"/>
    </source>
</evidence>
<keyword evidence="14" id="KW-0479">Metal-binding</keyword>
<protein>
    <recommendedName>
        <fullName evidence="12">Ferrous iron transport protein B</fullName>
    </recommendedName>
</protein>
<dbReference type="InterPro" id="IPR050860">
    <property type="entry name" value="FeoB_GTPase"/>
</dbReference>
<keyword evidence="10 13" id="KW-0342">GTP-binding</keyword>
<evidence type="ECO:0000256" key="13">
    <source>
        <dbReference type="PIRSR" id="PIRSR603373-1"/>
    </source>
</evidence>
<dbReference type="GO" id="GO:0046872">
    <property type="term" value="F:metal ion binding"/>
    <property type="evidence" value="ECO:0007669"/>
    <property type="project" value="UniProtKB-KW"/>
</dbReference>
<feature type="binding site" evidence="13">
    <location>
        <begin position="115"/>
        <end position="118"/>
    </location>
    <ligand>
        <name>GTP</name>
        <dbReference type="ChEBI" id="CHEBI:37565"/>
        <label>1</label>
    </ligand>
</feature>
<evidence type="ECO:0000256" key="14">
    <source>
        <dbReference type="PIRSR" id="PIRSR603373-2"/>
    </source>
</evidence>
<evidence type="ECO:0000256" key="8">
    <source>
        <dbReference type="ARBA" id="ARBA00023004"/>
    </source>
</evidence>
<feature type="binding site" evidence="13">
    <location>
        <begin position="9"/>
        <end position="16"/>
    </location>
    <ligand>
        <name>GTP</name>
        <dbReference type="ChEBI" id="CHEBI:37565"/>
        <label>1</label>
    </ligand>
</feature>
<accession>A0A150JHN8</accession>
<dbReference type="Gene3D" id="3.40.50.300">
    <property type="entry name" value="P-loop containing nucleotide triphosphate hydrolases"/>
    <property type="match status" value="1"/>
</dbReference>
<evidence type="ECO:0000256" key="3">
    <source>
        <dbReference type="ARBA" id="ARBA00022475"/>
    </source>
</evidence>
<evidence type="ECO:0000256" key="4">
    <source>
        <dbReference type="ARBA" id="ARBA00022496"/>
    </source>
</evidence>
<evidence type="ECO:0000256" key="10">
    <source>
        <dbReference type="ARBA" id="ARBA00023134"/>
    </source>
</evidence>
<dbReference type="PATRIC" id="fig|1706433.3.peg.1221"/>
<keyword evidence="11 15" id="KW-0472">Membrane</keyword>
<feature type="binding site" evidence="14">
    <location>
        <position position="23"/>
    </location>
    <ligand>
        <name>Mg(2+)</name>
        <dbReference type="ChEBI" id="CHEBI:18420"/>
        <label>2</label>
    </ligand>
</feature>
<accession>A0A150JKP1</accession>
<evidence type="ECO:0000256" key="7">
    <source>
        <dbReference type="ARBA" id="ARBA00022989"/>
    </source>
</evidence>
<evidence type="ECO:0000256" key="9">
    <source>
        <dbReference type="ARBA" id="ARBA00023065"/>
    </source>
</evidence>
<proteinExistence type="predicted"/>
<dbReference type="EMBL" id="LNJB01000016">
    <property type="protein sequence ID" value="KYC54208.1"/>
    <property type="molecule type" value="Genomic_DNA"/>
</dbReference>
<dbReference type="Pfam" id="PF02421">
    <property type="entry name" value="FeoB_N"/>
    <property type="match status" value="1"/>
</dbReference>
<dbReference type="Pfam" id="PF07664">
    <property type="entry name" value="FeoB_C"/>
    <property type="match status" value="1"/>
</dbReference>
<comment type="caution">
    <text evidence="17">The sequence shown here is derived from an EMBL/GenBank/DDBJ whole genome shotgun (WGS) entry which is preliminary data.</text>
</comment>
<dbReference type="InterPro" id="IPR027417">
    <property type="entry name" value="P-loop_NTPase"/>
</dbReference>
<dbReference type="AlphaFoldDB" id="A0A150JAV7"/>
<name>A0A150JAV7_9EURY</name>
<evidence type="ECO:0000256" key="11">
    <source>
        <dbReference type="ARBA" id="ARBA00023136"/>
    </source>
</evidence>
<dbReference type="EMBL" id="LNJE01000008">
    <property type="protein sequence ID" value="KYC57822.1"/>
    <property type="molecule type" value="Genomic_DNA"/>
</dbReference>
<dbReference type="CDD" id="cd01879">
    <property type="entry name" value="FeoB"/>
    <property type="match status" value="1"/>
</dbReference>
<sequence>MSTIVALVGSPNVGKSVIFSHLTGKYVTVSNYPGTTVELSKGKGLLGLKKIDIVDTPGSNSLIPMSEDEEVTRNVLISGTIDYVVQVADEKNLQRGLMISSELSELELPFTLVLNMADEARRKGVFIDIDRLSKILGVPVVETVAVEGKGIDKMKKTILNSSKAHVKVNYGKLEDSIDKLSKIFGNRGKAIMALSDESFTEKNLKDQIKINEAKEIIQNAKKSISVPLFYYIREKRREEVLHILRKVKEEEKILKTQLSEKLSSLTLNPITGIPIFLSIVLLLYEFVGFLGAQIMVEFLEENLFGKIINPSMKILFEKYIINDFISRMFVGEFGIITMALTYAIAIIFPIVLTFFIAFGLLEDSGYFPRLAVMGNKPLKFLGLNGKAILPLILGCGCVTMATITVRTLDSKKERIIATLLLALGVPCSAQIAVIFAMASSLSFCALLFIFSVVLLQLVIIGALSSKIIKGQSSDFIMELPPLRVPKFSNILYKTLMRLEWYAKEVIPIFILGTLFLFFLNEYNILIIIERLFSPIVVDFLELPKEAARAFLMGFFRRDYGAAGLFQLQDVGLMNNLQTVVSLIVITLFVPCIANLFVIIKERGPKIAMMIFIFVLVYAVIVGGITNIFLKYMGISF</sequence>
<dbReference type="PRINTS" id="PR00326">
    <property type="entry name" value="GTP1OBG"/>
</dbReference>
<dbReference type="InterPro" id="IPR011642">
    <property type="entry name" value="Gate_dom"/>
</dbReference>
<keyword evidence="3" id="KW-1003">Cell membrane</keyword>
<dbReference type="GO" id="GO:0005525">
    <property type="term" value="F:GTP binding"/>
    <property type="evidence" value="ECO:0007669"/>
    <property type="project" value="UniProtKB-KW"/>
</dbReference>
<keyword evidence="5 15" id="KW-0812">Transmembrane</keyword>
<keyword evidence="14" id="KW-0460">Magnesium</keyword>
<evidence type="ECO:0000256" key="12">
    <source>
        <dbReference type="NCBIfam" id="TIGR00437"/>
    </source>
</evidence>
<keyword evidence="2" id="KW-0813">Transport</keyword>
<keyword evidence="6 13" id="KW-0547">Nucleotide-binding</keyword>
<dbReference type="InterPro" id="IPR006073">
    <property type="entry name" value="GTP-bd"/>
</dbReference>